<proteinExistence type="predicted"/>
<sequence>MLYVRGRFLFIHIPRTAGTSITTTLARHVLSANPEADILLATGLTRPLHQHATVTELRNHIPDWNAIYRFAVYRDASEIIESDYRLHRSLADAISLEPEFQQSVRAAGGESLQQFARRRWHPWTHGRSPWDHWTTGCGDIHRYEFTALSTEWPRLLGSLGLPEIPLIQCNASQ</sequence>
<dbReference type="Proteomes" id="UP000319004">
    <property type="component" value="Chromosome"/>
</dbReference>
<dbReference type="EMBL" id="CP037423">
    <property type="protein sequence ID" value="QDV44361.1"/>
    <property type="molecule type" value="Genomic_DNA"/>
</dbReference>
<evidence type="ECO:0008006" key="3">
    <source>
        <dbReference type="Google" id="ProtNLM"/>
    </source>
</evidence>
<reference evidence="1 2" key="1">
    <citation type="submission" date="2019-03" db="EMBL/GenBank/DDBJ databases">
        <title>Deep-cultivation of Planctomycetes and their phenomic and genomic characterization uncovers novel biology.</title>
        <authorList>
            <person name="Wiegand S."/>
            <person name="Jogler M."/>
            <person name="Boedeker C."/>
            <person name="Pinto D."/>
            <person name="Vollmers J."/>
            <person name="Rivas-Marin E."/>
            <person name="Kohn T."/>
            <person name="Peeters S.H."/>
            <person name="Heuer A."/>
            <person name="Rast P."/>
            <person name="Oberbeckmann S."/>
            <person name="Bunk B."/>
            <person name="Jeske O."/>
            <person name="Meyerdierks A."/>
            <person name="Storesund J.E."/>
            <person name="Kallscheuer N."/>
            <person name="Luecker S."/>
            <person name="Lage O.M."/>
            <person name="Pohl T."/>
            <person name="Merkel B.J."/>
            <person name="Hornburger P."/>
            <person name="Mueller R.-W."/>
            <person name="Bruemmer F."/>
            <person name="Labrenz M."/>
            <person name="Spormann A.M."/>
            <person name="Op den Camp H."/>
            <person name="Overmann J."/>
            <person name="Amann R."/>
            <person name="Jetten M.S.M."/>
            <person name="Mascher T."/>
            <person name="Medema M.H."/>
            <person name="Devos D.P."/>
            <person name="Kaster A.-K."/>
            <person name="Ovreas L."/>
            <person name="Rohde M."/>
            <person name="Galperin M.Y."/>
            <person name="Jogler C."/>
        </authorList>
    </citation>
    <scope>NUCLEOTIDE SEQUENCE [LARGE SCALE GENOMIC DNA]</scope>
    <source>
        <strain evidence="1 2">Enr13</strain>
    </source>
</reference>
<dbReference type="AlphaFoldDB" id="A0A518HU32"/>
<keyword evidence="2" id="KW-1185">Reference proteome</keyword>
<dbReference type="KEGG" id="snep:Enr13x_42260"/>
<name>A0A518HU32_9BACT</name>
<protein>
    <recommendedName>
        <fullName evidence="3">Sulfotransferase family protein</fullName>
    </recommendedName>
</protein>
<evidence type="ECO:0000313" key="2">
    <source>
        <dbReference type="Proteomes" id="UP000319004"/>
    </source>
</evidence>
<gene>
    <name evidence="1" type="ORF">Enr13x_42260</name>
</gene>
<evidence type="ECO:0000313" key="1">
    <source>
        <dbReference type="EMBL" id="QDV44361.1"/>
    </source>
</evidence>
<organism evidence="1 2">
    <name type="scientific">Stieleria neptunia</name>
    <dbReference type="NCBI Taxonomy" id="2527979"/>
    <lineage>
        <taxon>Bacteria</taxon>
        <taxon>Pseudomonadati</taxon>
        <taxon>Planctomycetota</taxon>
        <taxon>Planctomycetia</taxon>
        <taxon>Pirellulales</taxon>
        <taxon>Pirellulaceae</taxon>
        <taxon>Stieleria</taxon>
    </lineage>
</organism>
<accession>A0A518HU32</accession>